<feature type="coiled-coil region" evidence="5">
    <location>
        <begin position="407"/>
        <end position="441"/>
    </location>
</feature>
<dbReference type="EMBL" id="LGTC01000001">
    <property type="protein sequence ID" value="KNY27694.1"/>
    <property type="molecule type" value="Genomic_DNA"/>
</dbReference>
<keyword evidence="3" id="KW-0238">DNA-binding</keyword>
<comment type="caution">
    <text evidence="7">The sequence shown here is derived from an EMBL/GenBank/DDBJ whole genome shotgun (WGS) entry which is preliminary data.</text>
</comment>
<dbReference type="OrthoDB" id="9811611at2"/>
<evidence type="ECO:0000256" key="2">
    <source>
        <dbReference type="ARBA" id="ARBA00022747"/>
    </source>
</evidence>
<accession>A0A0L6JPJ6</accession>
<proteinExistence type="inferred from homology"/>
<keyword evidence="8" id="KW-1185">Reference proteome</keyword>
<sequence>MIELSFPTIKLGKYIKEIKTKVKNTDLNQKELTVYGVTNTEGITVTNNKASDDLGNYIVLGGNQFAYNPYRINIGSIGLSASDVFGVVSPAYVVFETTAEISSEFLFYYLKSTLGINLIKWYGDRGGVRSALRFADLKKLDFPDISLEQQLSILEKVKQIDDRLSELIENLSLKNISSLRQSILQQAIEGKLCPQDPNDEPASVLLKKIKDEKEKLLAEKKIKNQKGLPPIIEEEKPFELPQGWEWCILNDIVDNADSAMKRGPFGSALVKAFFVPKGEKTYKVYEQKNAIYDNSYIGDYYISEEKYNSLLGFKVAPGDLIISCSGVTLGRISKLADDCEPGIINQALLKLTLNKKCIIDDYFIKLFRSFWFQGKIFDKAKGSAIPNMVGMPELKKLLIPLPPLVEQQRIVEKVDKLMDLCDELEQEVSNAKKYASQLIEAVLQEAFSGKTETSKDSIIELVPSPQPAKEVLLAAARGNMGENTWKNLQKRALELASEEI</sequence>
<reference evidence="8" key="1">
    <citation type="submission" date="2015-07" db="EMBL/GenBank/DDBJ databases">
        <title>Near-Complete Genome Sequence of the Cellulolytic Bacterium Bacteroides (Pseudobacteroides) cellulosolvens ATCC 35603.</title>
        <authorList>
            <person name="Dassa B."/>
            <person name="Utturkar S.M."/>
            <person name="Klingeman D.M."/>
            <person name="Hurt R.A."/>
            <person name="Keller M."/>
            <person name="Xu J."/>
            <person name="Reddy Y.H.K."/>
            <person name="Borovok I."/>
            <person name="Grinberg I.R."/>
            <person name="Lamed R."/>
            <person name="Zhivin O."/>
            <person name="Bayer E.A."/>
            <person name="Brown S.D."/>
        </authorList>
    </citation>
    <scope>NUCLEOTIDE SEQUENCE [LARGE SCALE GENOMIC DNA]</scope>
    <source>
        <strain evidence="8">DSM 2933</strain>
    </source>
</reference>
<dbReference type="PANTHER" id="PTHR43140:SF1">
    <property type="entry name" value="TYPE I RESTRICTION ENZYME ECOKI SPECIFICITY SUBUNIT"/>
    <property type="match status" value="1"/>
</dbReference>
<dbReference type="STRING" id="398512.Bccel_2965"/>
<evidence type="ECO:0000256" key="1">
    <source>
        <dbReference type="ARBA" id="ARBA00010923"/>
    </source>
</evidence>
<gene>
    <name evidence="7" type="ORF">Bccel_2965</name>
</gene>
<dbReference type="Proteomes" id="UP000036923">
    <property type="component" value="Unassembled WGS sequence"/>
</dbReference>
<dbReference type="REBASE" id="129480">
    <property type="entry name" value="S.Pce2933ORF2966P"/>
</dbReference>
<dbReference type="InterPro" id="IPR044946">
    <property type="entry name" value="Restrct_endonuc_typeI_TRD_sf"/>
</dbReference>
<dbReference type="Pfam" id="PF01420">
    <property type="entry name" value="Methylase_S"/>
    <property type="match status" value="1"/>
</dbReference>
<evidence type="ECO:0000313" key="8">
    <source>
        <dbReference type="Proteomes" id="UP000036923"/>
    </source>
</evidence>
<dbReference type="InterPro" id="IPR000055">
    <property type="entry name" value="Restrct_endonuc_typeI_TRD"/>
</dbReference>
<evidence type="ECO:0000259" key="6">
    <source>
        <dbReference type="Pfam" id="PF01420"/>
    </source>
</evidence>
<keyword evidence="2" id="KW-0680">Restriction system</keyword>
<evidence type="ECO:0000256" key="5">
    <source>
        <dbReference type="SAM" id="Coils"/>
    </source>
</evidence>
<dbReference type="RefSeq" id="WP_050753477.1">
    <property type="nucleotide sequence ID" value="NZ_JQKC01000034.1"/>
</dbReference>
<protein>
    <submittedName>
        <fullName evidence="7">Restriction modification system DNA specificity domain-containing protein</fullName>
    </submittedName>
</protein>
<evidence type="ECO:0000313" key="7">
    <source>
        <dbReference type="EMBL" id="KNY27694.1"/>
    </source>
</evidence>
<organism evidence="7 8">
    <name type="scientific">Pseudobacteroides cellulosolvens ATCC 35603 = DSM 2933</name>
    <dbReference type="NCBI Taxonomy" id="398512"/>
    <lineage>
        <taxon>Bacteria</taxon>
        <taxon>Bacillati</taxon>
        <taxon>Bacillota</taxon>
        <taxon>Clostridia</taxon>
        <taxon>Eubacteriales</taxon>
        <taxon>Oscillospiraceae</taxon>
        <taxon>Pseudobacteroides</taxon>
    </lineage>
</organism>
<dbReference type="AlphaFoldDB" id="A0A0L6JPJ6"/>
<dbReference type="GO" id="GO:0003677">
    <property type="term" value="F:DNA binding"/>
    <property type="evidence" value="ECO:0007669"/>
    <property type="project" value="UniProtKB-KW"/>
</dbReference>
<dbReference type="SUPFAM" id="SSF116734">
    <property type="entry name" value="DNA methylase specificity domain"/>
    <property type="match status" value="2"/>
</dbReference>
<dbReference type="Gene3D" id="3.90.220.20">
    <property type="entry name" value="DNA methylase specificity domains"/>
    <property type="match status" value="2"/>
</dbReference>
<dbReference type="GO" id="GO:0009307">
    <property type="term" value="P:DNA restriction-modification system"/>
    <property type="evidence" value="ECO:0007669"/>
    <property type="project" value="UniProtKB-KW"/>
</dbReference>
<keyword evidence="5" id="KW-0175">Coiled coil</keyword>
<evidence type="ECO:0000256" key="4">
    <source>
        <dbReference type="ARBA" id="ARBA00038652"/>
    </source>
</evidence>
<feature type="domain" description="Type I restriction modification DNA specificity" evidence="6">
    <location>
        <begin position="313"/>
        <end position="430"/>
    </location>
</feature>
<name>A0A0L6JPJ6_9FIRM</name>
<comment type="subunit">
    <text evidence="4">The methyltransferase is composed of M and S polypeptides.</text>
</comment>
<dbReference type="PANTHER" id="PTHR43140">
    <property type="entry name" value="TYPE-1 RESTRICTION ENZYME ECOKI SPECIFICITY PROTEIN"/>
    <property type="match status" value="1"/>
</dbReference>
<dbReference type="eggNOG" id="COG0732">
    <property type="taxonomic scope" value="Bacteria"/>
</dbReference>
<dbReference type="PATRIC" id="fig|398512.5.peg.3111"/>
<evidence type="ECO:0000256" key="3">
    <source>
        <dbReference type="ARBA" id="ARBA00023125"/>
    </source>
</evidence>
<dbReference type="InterPro" id="IPR051212">
    <property type="entry name" value="Type-I_RE_S_subunit"/>
</dbReference>
<comment type="similarity">
    <text evidence="1">Belongs to the type-I restriction system S methylase family.</text>
</comment>